<accession>A0ABP6Q7X4</accession>
<keyword evidence="2" id="KW-0649">Protein kinase inhibitor</keyword>
<evidence type="ECO:0000313" key="2">
    <source>
        <dbReference type="EMBL" id="GAA3201383.1"/>
    </source>
</evidence>
<keyword evidence="3" id="KW-1185">Reference proteome</keyword>
<dbReference type="InterPro" id="IPR008914">
    <property type="entry name" value="PEBP"/>
</dbReference>
<name>A0ABP6Q7X4_9ACTN</name>
<dbReference type="InterPro" id="IPR036610">
    <property type="entry name" value="PEBP-like_sf"/>
</dbReference>
<dbReference type="SUPFAM" id="SSF49777">
    <property type="entry name" value="PEBP-like"/>
    <property type="match status" value="1"/>
</dbReference>
<dbReference type="PANTHER" id="PTHR30289:SF1">
    <property type="entry name" value="PEBP (PHOSPHATIDYLETHANOLAMINE-BINDING PROTEIN) FAMILY PROTEIN"/>
    <property type="match status" value="1"/>
</dbReference>
<comment type="caution">
    <text evidence="2">The sequence shown here is derived from an EMBL/GenBank/DDBJ whole genome shotgun (WGS) entry which is preliminary data.</text>
</comment>
<dbReference type="Pfam" id="PF01161">
    <property type="entry name" value="PBP"/>
    <property type="match status" value="1"/>
</dbReference>
<evidence type="ECO:0000256" key="1">
    <source>
        <dbReference type="ARBA" id="ARBA00007120"/>
    </source>
</evidence>
<proteinExistence type="inferred from homology"/>
<evidence type="ECO:0000313" key="3">
    <source>
        <dbReference type="Proteomes" id="UP001501237"/>
    </source>
</evidence>
<dbReference type="RefSeq" id="WP_344823632.1">
    <property type="nucleotide sequence ID" value="NZ_BAAAUV010000003.1"/>
</dbReference>
<reference evidence="3" key="1">
    <citation type="journal article" date="2019" name="Int. J. Syst. Evol. Microbiol.">
        <title>The Global Catalogue of Microorganisms (GCM) 10K type strain sequencing project: providing services to taxonomists for standard genome sequencing and annotation.</title>
        <authorList>
            <consortium name="The Broad Institute Genomics Platform"/>
            <consortium name="The Broad Institute Genome Sequencing Center for Infectious Disease"/>
            <person name="Wu L."/>
            <person name="Ma J."/>
        </authorList>
    </citation>
    <scope>NUCLEOTIDE SEQUENCE [LARGE SCALE GENOMIC DNA]</scope>
    <source>
        <strain evidence="3">JCM 9377</strain>
    </source>
</reference>
<gene>
    <name evidence="2" type="ORF">GCM10010468_14540</name>
</gene>
<organism evidence="2 3">
    <name type="scientific">Actinocorallia longicatena</name>
    <dbReference type="NCBI Taxonomy" id="111803"/>
    <lineage>
        <taxon>Bacteria</taxon>
        <taxon>Bacillati</taxon>
        <taxon>Actinomycetota</taxon>
        <taxon>Actinomycetes</taxon>
        <taxon>Streptosporangiales</taxon>
        <taxon>Thermomonosporaceae</taxon>
        <taxon>Actinocorallia</taxon>
    </lineage>
</organism>
<protein>
    <submittedName>
        <fullName evidence="2">YbhB/YbcL family Raf kinase inhibitor-like protein</fullName>
    </submittedName>
</protein>
<sequence>MSHDPYALAVPAVPKFAVHSKDFTDGGPLPDTAYQPVSTPPHLSWSGLPGDTQSLVVTAFDADAPIPGGFWHWAVKDIPPAGGPSLGVLLPNSLGQRKYIGANPPPGTGTHRVFFCVTALSVTTLEAPSEASLALLHIMLIPHTLARGIITGTSTPRD</sequence>
<dbReference type="NCBIfam" id="TIGR00481">
    <property type="entry name" value="YbhB/YbcL family Raf kinase inhibitor-like protein"/>
    <property type="match status" value="1"/>
</dbReference>
<dbReference type="CDD" id="cd00865">
    <property type="entry name" value="PEBP_bact_arch"/>
    <property type="match status" value="1"/>
</dbReference>
<dbReference type="GO" id="GO:0004860">
    <property type="term" value="F:protein kinase inhibitor activity"/>
    <property type="evidence" value="ECO:0007669"/>
    <property type="project" value="UniProtKB-KW"/>
</dbReference>
<comment type="similarity">
    <text evidence="1">Belongs to the UPF0098 family.</text>
</comment>
<dbReference type="Proteomes" id="UP001501237">
    <property type="component" value="Unassembled WGS sequence"/>
</dbReference>
<dbReference type="EMBL" id="BAAAUV010000003">
    <property type="protein sequence ID" value="GAA3201383.1"/>
    <property type="molecule type" value="Genomic_DNA"/>
</dbReference>
<dbReference type="InterPro" id="IPR005247">
    <property type="entry name" value="YbhB_YbcL/LppC-like"/>
</dbReference>
<dbReference type="Gene3D" id="3.90.280.10">
    <property type="entry name" value="PEBP-like"/>
    <property type="match status" value="1"/>
</dbReference>
<dbReference type="PANTHER" id="PTHR30289">
    <property type="entry name" value="UNCHARACTERIZED PROTEIN YBCL-RELATED"/>
    <property type="match status" value="1"/>
</dbReference>